<evidence type="ECO:0000256" key="1">
    <source>
        <dbReference type="SAM" id="SignalP"/>
    </source>
</evidence>
<dbReference type="RefSeq" id="WP_162421340.1">
    <property type="nucleotide sequence ID" value="NZ_WVIE01000001.1"/>
</dbReference>
<dbReference type="InterPro" id="IPR011050">
    <property type="entry name" value="Pectin_lyase_fold/virulence"/>
</dbReference>
<organism evidence="3 4">
    <name type="scientific">Myxacorys almedinensis A</name>
    <dbReference type="NCBI Taxonomy" id="2690445"/>
    <lineage>
        <taxon>Bacteria</taxon>
        <taxon>Bacillati</taxon>
        <taxon>Cyanobacteriota</taxon>
        <taxon>Cyanophyceae</taxon>
        <taxon>Leptolyngbyales</taxon>
        <taxon>Leptolyngbyaceae</taxon>
        <taxon>Myxacorys</taxon>
        <taxon>Myxacorys almedinensis</taxon>
    </lineage>
</organism>
<gene>
    <name evidence="3" type="ORF">GS601_01230</name>
</gene>
<sequence>MKCTVSQILLRSLLLTLWFARPSNAQLITPAPDGTGTIASPQGNRIDITGGQLSSDGNNLFHSFTQLGLDPHQIANFLSHPSIQNILGRVTGGEVSTIDGVLQVTGGNSNLFLMNPAGIVFGSGAQLNVPASFTAVTANEIRFSNGKTFSSNTSFSNGNNYSELNGNPNLFSFTSVQPGAIVNAADLAVSSGQTLALLGGTVLSSGHLSAPDGQIVVAAVPGQSTVRLSQIGSPLSLEFTPIGAEPASGDPLSEAMSLPQLLTGGTLASATGTQVNADGTVTLIGSGSAIASGDLVAKAVRSRHALLSATRDLTLVESQLYTTGNLELLADRSVVVRDSVAHPFVARSGGDLTIRGDQGIDILALNHLEQTPFESGGRLSLVSDGVVSGDAHFRSGNGFSIRDRSNNPGTFLSYYDPIVIADGDVILGNYEGTSLKIEASGKIEIGDVNITGADTSLCPECSDPDADFLSTNLALILRAGSDYTAIAPETYQSFGSPTPEPEVFPPTSSTIKVGHISGSAPNLHVILQGQAGVTTKNITTQGGNVVAQSTQGNVTASVIDTQSPAEGGAIAITAKAIQIGELAYGSAGSQTNSGNLTLTASGEIALSSSFLTAPSGLPTLTARGAETILNGGAVTIEGGISTSGGLLDIVATGALNVNGSLDTSGAAVTLRGDQVTVSGSVDTSSGSLKVESAGLLTLMGTFRTQSGDLWLKGNTIDTASALLSTEGEVSGGAIKLEGLGDIATGILSFGITDVFTRSLGAKGQALEINTSGIVNINGSINNNGADIRIGNASANNQTIPNRVILNANEINTEGGNFYVRSIGDLKVSNAIATQGGTIDLQANTISSNDLNSSSVNRGFGNAGGAITLTSVGDLYSDRITTSTDNRSFSGGAISLTSQTGAIAAGDLIAFGGSGGDISVKAITSITLGKLDTSGRFANAGNVFIDPQYDIEVASIDARGARAGGNVWISTERFFRATETLNTGASIATDGSFSSGSIEIRHGGGALGIPFTVSEPHPVNGTAGYLSAGTDNQILQGSFSNSYIQGMPPNDIRLITTPAPPQPLPPVPPVPAPIPTQPLLPNISNSNNNDPKIALKPVETRSYFNETNVNVENIDINFTNEFRDYLGVGEDTANVTVEQAQAIAATIEQETGTRPAFIYVNFVPSIAKLEQQSLDQQSASLRQPSQQEDVLELILITAKGNPVRKVVYNATRESMLTETRAFLAGVTDRTSDEYFKPAQALYKSLISPLEADLKANQINTLVFLMESKLRSLPLAALHDGQRFLIETYSVGLMPSLSLTDTRYTNIKNSKLLAMGASTFEDLNALPAVPVELSLITKNWQGSRSLLNETFTVDNFIAQRRQQPYGILHLATHSEFKPGAPENSYIQFWNRPLKLNQIRELELNNPPVELLVLSACKTAIGDEQAELGFAGLAAQSGVKTALASLWYVSDEGTLALMSEFYDRLSDRTVKIKAEALRQSQIAMATSKIAIVEGQLVKNRLHPSPLSEQSPMQAISPDLALPESDLSHPYYWAAFTLVGNPW</sequence>
<dbReference type="InterPro" id="IPR012334">
    <property type="entry name" value="Pectin_lyas_fold"/>
</dbReference>
<evidence type="ECO:0000259" key="2">
    <source>
        <dbReference type="SMART" id="SM00912"/>
    </source>
</evidence>
<reference evidence="3" key="1">
    <citation type="submission" date="2019-12" db="EMBL/GenBank/DDBJ databases">
        <title>High-Quality draft genome sequences of three cyanobacteria isolated from the limestone walls of the Old Cathedral of Coimbra.</title>
        <authorList>
            <person name="Tiago I."/>
            <person name="Soares F."/>
            <person name="Portugal A."/>
        </authorList>
    </citation>
    <scope>NUCLEOTIDE SEQUENCE</scope>
    <source>
        <strain evidence="3">A</strain>
    </source>
</reference>
<dbReference type="SMART" id="SM00912">
    <property type="entry name" value="Haemagg_act"/>
    <property type="match status" value="1"/>
</dbReference>
<protein>
    <submittedName>
        <fullName evidence="3">CHAT domain-containing protein</fullName>
    </submittedName>
</protein>
<evidence type="ECO:0000313" key="3">
    <source>
        <dbReference type="EMBL" id="NDJ15921.1"/>
    </source>
</evidence>
<accession>A0A8J8CHY3</accession>
<keyword evidence="4" id="KW-1185">Reference proteome</keyword>
<dbReference type="InterPro" id="IPR024983">
    <property type="entry name" value="CHAT_dom"/>
</dbReference>
<name>A0A8J8CHY3_9CYAN</name>
<dbReference type="EMBL" id="WVIE01000001">
    <property type="protein sequence ID" value="NDJ15921.1"/>
    <property type="molecule type" value="Genomic_DNA"/>
</dbReference>
<dbReference type="Pfam" id="PF12770">
    <property type="entry name" value="CHAT"/>
    <property type="match status" value="1"/>
</dbReference>
<dbReference type="NCBIfam" id="TIGR01901">
    <property type="entry name" value="adhes_NPXG"/>
    <property type="match status" value="1"/>
</dbReference>
<keyword evidence="1" id="KW-0732">Signal</keyword>
<dbReference type="Proteomes" id="UP000646053">
    <property type="component" value="Unassembled WGS sequence"/>
</dbReference>
<dbReference type="SUPFAM" id="SSF51126">
    <property type="entry name" value="Pectin lyase-like"/>
    <property type="match status" value="1"/>
</dbReference>
<dbReference type="Gene3D" id="2.160.20.10">
    <property type="entry name" value="Single-stranded right-handed beta-helix, Pectin lyase-like"/>
    <property type="match status" value="1"/>
</dbReference>
<evidence type="ECO:0000313" key="4">
    <source>
        <dbReference type="Proteomes" id="UP000646053"/>
    </source>
</evidence>
<feature type="signal peptide" evidence="1">
    <location>
        <begin position="1"/>
        <end position="25"/>
    </location>
</feature>
<feature type="domain" description="Filamentous haemagglutinin FhaB/tRNA nuclease CdiA-like TPS" evidence="2">
    <location>
        <begin position="30"/>
        <end position="144"/>
    </location>
</feature>
<proteinExistence type="predicted"/>
<dbReference type="InterPro" id="IPR008638">
    <property type="entry name" value="FhaB/CdiA-like_TPS"/>
</dbReference>
<feature type="chain" id="PRO_5035235754" evidence="1">
    <location>
        <begin position="26"/>
        <end position="1539"/>
    </location>
</feature>
<dbReference type="Pfam" id="PF05860">
    <property type="entry name" value="TPS"/>
    <property type="match status" value="1"/>
</dbReference>
<comment type="caution">
    <text evidence="3">The sequence shown here is derived from an EMBL/GenBank/DDBJ whole genome shotgun (WGS) entry which is preliminary data.</text>
</comment>